<proteinExistence type="predicted"/>
<name>A0A0C1ECK3_9BACT</name>
<evidence type="ECO:0000313" key="2">
    <source>
        <dbReference type="Proteomes" id="UP000031307"/>
    </source>
</evidence>
<accession>A0A0C1ECK3</accession>
<reference evidence="1 2" key="1">
    <citation type="journal article" date="2014" name="Mol. Biol. Evol.">
        <title>Massive expansion of Ubiquitination-related gene families within the Chlamydiae.</title>
        <authorList>
            <person name="Domman D."/>
            <person name="Collingro A."/>
            <person name="Lagkouvardos I."/>
            <person name="Gehre L."/>
            <person name="Weinmaier T."/>
            <person name="Rattei T."/>
            <person name="Subtil A."/>
            <person name="Horn M."/>
        </authorList>
    </citation>
    <scope>NUCLEOTIDE SEQUENCE [LARGE SCALE GENOMIC DNA]</scope>
    <source>
        <strain evidence="1 2">OEW1</strain>
    </source>
</reference>
<evidence type="ECO:0000313" key="1">
    <source>
        <dbReference type="EMBL" id="KIA77788.1"/>
    </source>
</evidence>
<comment type="caution">
    <text evidence="1">The sequence shown here is derived from an EMBL/GenBank/DDBJ whole genome shotgun (WGS) entry which is preliminary data.</text>
</comment>
<protein>
    <submittedName>
        <fullName evidence="1">Uncharacterized protein</fullName>
    </submittedName>
</protein>
<dbReference type="AlphaFoldDB" id="A0A0C1ECK3"/>
<gene>
    <name evidence="1" type="ORF">DB43_FS00290</name>
</gene>
<sequence length="43" mass="4889">MFNVICEAFVFAQFIDSAATDSHLVFRVKSLCLCILKNFVSFI</sequence>
<dbReference type="PATRIC" id="fig|83552.4.peg.1035"/>
<dbReference type="Proteomes" id="UP000031307">
    <property type="component" value="Unassembled WGS sequence"/>
</dbReference>
<organism evidence="1 2">
    <name type="scientific">Parachlamydia acanthamoebae</name>
    <dbReference type="NCBI Taxonomy" id="83552"/>
    <lineage>
        <taxon>Bacteria</taxon>
        <taxon>Pseudomonadati</taxon>
        <taxon>Chlamydiota</taxon>
        <taxon>Chlamydiia</taxon>
        <taxon>Parachlamydiales</taxon>
        <taxon>Parachlamydiaceae</taxon>
        <taxon>Parachlamydia</taxon>
    </lineage>
</organism>
<dbReference type="EMBL" id="JSAM01000062">
    <property type="protein sequence ID" value="KIA77788.1"/>
    <property type="molecule type" value="Genomic_DNA"/>
</dbReference>